<evidence type="ECO:0000256" key="2">
    <source>
        <dbReference type="ARBA" id="ARBA00022692"/>
    </source>
</evidence>
<evidence type="ECO:0000256" key="1">
    <source>
        <dbReference type="ARBA" id="ARBA00004370"/>
    </source>
</evidence>
<keyword evidence="6" id="KW-1133">Transmembrane helix</keyword>
<comment type="caution">
    <text evidence="11">The sequence shown here is derived from an EMBL/GenBank/DDBJ whole genome shotgun (WGS) entry which is preliminary data.</text>
</comment>
<evidence type="ECO:0000256" key="5">
    <source>
        <dbReference type="ARBA" id="ARBA00022833"/>
    </source>
</evidence>
<dbReference type="GO" id="GO:0016020">
    <property type="term" value="C:membrane"/>
    <property type="evidence" value="ECO:0007669"/>
    <property type="project" value="UniProtKB-SubCell"/>
</dbReference>
<dbReference type="InterPro" id="IPR013083">
    <property type="entry name" value="Znf_RING/FYVE/PHD"/>
</dbReference>
<keyword evidence="5" id="KW-0862">Zinc</keyword>
<evidence type="ECO:0000313" key="11">
    <source>
        <dbReference type="EMBL" id="MQM06538.1"/>
    </source>
</evidence>
<dbReference type="SUPFAM" id="SSF57850">
    <property type="entry name" value="RING/U-box"/>
    <property type="match status" value="1"/>
</dbReference>
<sequence length="322" mass="35965">MFSLIFLLLIYAKYFYRLTDENLFTHDPGDPHDRSGGGLLSPRSRFSAIDKTVIESLPLFQFSSLRGAREGLECTVCLSRFEDAEVLRLLPKCKHAFHIDCVGRWLGDHSSCLLCWCRVEIEDLTYSIGSRSLFHDASVSREETELELYVEREPAAERPPSSRFRKTDKGKKENNSKKKEVLPLEEGEGGGGSGQLLHKHKHRIVFSDVVFKNRWSDVNSADLISLKLEMLNLLSSKRFSVGDGVGSERYTTVTSSGQVEARSPTDETILKIKGDMDRKRVLESKASQINSNLIAPVTTSLPGWGRVHWGGGGGFAPGGRVF</sequence>
<feature type="region of interest" description="Disordered" evidence="9">
    <location>
        <begin position="150"/>
        <end position="195"/>
    </location>
</feature>
<keyword evidence="12" id="KW-1185">Reference proteome</keyword>
<evidence type="ECO:0000256" key="9">
    <source>
        <dbReference type="SAM" id="MobiDB-lite"/>
    </source>
</evidence>
<accession>A0A843WIN8</accession>
<comment type="subcellular location">
    <subcellularLocation>
        <location evidence="1">Membrane</location>
    </subcellularLocation>
</comment>
<evidence type="ECO:0000256" key="3">
    <source>
        <dbReference type="ARBA" id="ARBA00022723"/>
    </source>
</evidence>
<feature type="domain" description="RING-type" evidence="10">
    <location>
        <begin position="74"/>
        <end position="115"/>
    </location>
</feature>
<gene>
    <name evidence="11" type="ORF">Taro_039358</name>
</gene>
<dbReference type="Pfam" id="PF13639">
    <property type="entry name" value="zf-RING_2"/>
    <property type="match status" value="1"/>
</dbReference>
<dbReference type="Gene3D" id="3.30.40.10">
    <property type="entry name" value="Zinc/RING finger domain, C3HC4 (zinc finger)"/>
    <property type="match status" value="1"/>
</dbReference>
<reference evidence="11" key="1">
    <citation type="submission" date="2017-07" db="EMBL/GenBank/DDBJ databases">
        <title>Taro Niue Genome Assembly and Annotation.</title>
        <authorList>
            <person name="Atibalentja N."/>
            <person name="Keating K."/>
            <person name="Fields C.J."/>
        </authorList>
    </citation>
    <scope>NUCLEOTIDE SEQUENCE</scope>
    <source>
        <strain evidence="11">Niue_2</strain>
        <tissue evidence="11">Leaf</tissue>
    </source>
</reference>
<keyword evidence="7" id="KW-0472">Membrane</keyword>
<feature type="compositionally biased region" description="Basic and acidic residues" evidence="9">
    <location>
        <begin position="165"/>
        <end position="182"/>
    </location>
</feature>
<dbReference type="AlphaFoldDB" id="A0A843WIN8"/>
<keyword evidence="4 8" id="KW-0863">Zinc-finger</keyword>
<dbReference type="PANTHER" id="PTHR46539:SF1">
    <property type="entry name" value="E3 UBIQUITIN-PROTEIN LIGASE ATL42"/>
    <property type="match status" value="1"/>
</dbReference>
<evidence type="ECO:0000256" key="8">
    <source>
        <dbReference type="PROSITE-ProRule" id="PRU00175"/>
    </source>
</evidence>
<protein>
    <recommendedName>
        <fullName evidence="10">RING-type domain-containing protein</fullName>
    </recommendedName>
</protein>
<evidence type="ECO:0000256" key="4">
    <source>
        <dbReference type="ARBA" id="ARBA00022771"/>
    </source>
</evidence>
<dbReference type="Proteomes" id="UP000652761">
    <property type="component" value="Unassembled WGS sequence"/>
</dbReference>
<evidence type="ECO:0000256" key="6">
    <source>
        <dbReference type="ARBA" id="ARBA00022989"/>
    </source>
</evidence>
<dbReference type="PANTHER" id="PTHR46539">
    <property type="entry name" value="E3 UBIQUITIN-PROTEIN LIGASE ATL42"/>
    <property type="match status" value="1"/>
</dbReference>
<dbReference type="OrthoDB" id="8062037at2759"/>
<proteinExistence type="predicted"/>
<keyword evidence="2" id="KW-0812">Transmembrane</keyword>
<organism evidence="11 12">
    <name type="scientific">Colocasia esculenta</name>
    <name type="common">Wild taro</name>
    <name type="synonym">Arum esculentum</name>
    <dbReference type="NCBI Taxonomy" id="4460"/>
    <lineage>
        <taxon>Eukaryota</taxon>
        <taxon>Viridiplantae</taxon>
        <taxon>Streptophyta</taxon>
        <taxon>Embryophyta</taxon>
        <taxon>Tracheophyta</taxon>
        <taxon>Spermatophyta</taxon>
        <taxon>Magnoliopsida</taxon>
        <taxon>Liliopsida</taxon>
        <taxon>Araceae</taxon>
        <taxon>Aroideae</taxon>
        <taxon>Colocasieae</taxon>
        <taxon>Colocasia</taxon>
    </lineage>
</organism>
<name>A0A843WIN8_COLES</name>
<evidence type="ECO:0000313" key="12">
    <source>
        <dbReference type="Proteomes" id="UP000652761"/>
    </source>
</evidence>
<dbReference type="SMART" id="SM00184">
    <property type="entry name" value="RING"/>
    <property type="match status" value="1"/>
</dbReference>
<dbReference type="GO" id="GO:0008270">
    <property type="term" value="F:zinc ion binding"/>
    <property type="evidence" value="ECO:0007669"/>
    <property type="project" value="UniProtKB-KW"/>
</dbReference>
<dbReference type="InterPro" id="IPR001841">
    <property type="entry name" value="Znf_RING"/>
</dbReference>
<evidence type="ECO:0000259" key="10">
    <source>
        <dbReference type="PROSITE" id="PS50089"/>
    </source>
</evidence>
<keyword evidence="3" id="KW-0479">Metal-binding</keyword>
<dbReference type="EMBL" id="NMUH01003652">
    <property type="protein sequence ID" value="MQM06538.1"/>
    <property type="molecule type" value="Genomic_DNA"/>
</dbReference>
<dbReference type="PROSITE" id="PS50089">
    <property type="entry name" value="ZF_RING_2"/>
    <property type="match status" value="1"/>
</dbReference>
<evidence type="ECO:0000256" key="7">
    <source>
        <dbReference type="ARBA" id="ARBA00023136"/>
    </source>
</evidence>